<feature type="coiled-coil region" evidence="1">
    <location>
        <begin position="348"/>
        <end position="389"/>
    </location>
</feature>
<protein>
    <recommendedName>
        <fullName evidence="3">Rad50/SbcC-type AAA domain-containing protein</fullName>
    </recommendedName>
</protein>
<dbReference type="InterPro" id="IPR027417">
    <property type="entry name" value="P-loop_NTPase"/>
</dbReference>
<comment type="caution">
    <text evidence="4">The sequence shown here is derived from an EMBL/GenBank/DDBJ whole genome shotgun (WGS) entry which is preliminary data.</text>
</comment>
<gene>
    <name evidence="4" type="ORF">BW685_20970</name>
</gene>
<organism evidence="4 5">
    <name type="scientific">Burkholderia ubonensis</name>
    <dbReference type="NCBI Taxonomy" id="101571"/>
    <lineage>
        <taxon>Bacteria</taxon>
        <taxon>Pseudomonadati</taxon>
        <taxon>Pseudomonadota</taxon>
        <taxon>Betaproteobacteria</taxon>
        <taxon>Burkholderiales</taxon>
        <taxon>Burkholderiaceae</taxon>
        <taxon>Burkholderia</taxon>
        <taxon>Burkholderia cepacia complex</taxon>
    </lineage>
</organism>
<proteinExistence type="predicted"/>
<evidence type="ECO:0000313" key="5">
    <source>
        <dbReference type="Proteomes" id="UP000187194"/>
    </source>
</evidence>
<name>A0A1R1J8N8_9BURK</name>
<dbReference type="RefSeq" id="WP_076479517.1">
    <property type="nucleotide sequence ID" value="NZ_MTJZ01000028.1"/>
</dbReference>
<dbReference type="Proteomes" id="UP000187194">
    <property type="component" value="Unassembled WGS sequence"/>
</dbReference>
<reference evidence="4 5" key="1">
    <citation type="submission" date="2017-01" db="EMBL/GenBank/DDBJ databases">
        <title>Phylogeographic, genomic and meropenem susceptibility analysis of Burkholderia ubonensis.</title>
        <authorList>
            <person name="Price E.P."/>
            <person name="Sarovich D.S."/>
            <person name="Webb J.R."/>
            <person name="Hall C.M."/>
            <person name="Sahl J.W."/>
            <person name="Kaestli M."/>
            <person name="Mayo M."/>
            <person name="Harrington G."/>
            <person name="Baker A.L."/>
            <person name="Sidak-Loftis L.C."/>
            <person name="Lummis M."/>
            <person name="Schupp J.M."/>
            <person name="Gillece J.D."/>
            <person name="Tuanyok A."/>
            <person name="Warner J."/>
            <person name="Busch J.D."/>
            <person name="Keim P."/>
            <person name="Currie B.J."/>
            <person name="Wagner D.M."/>
        </authorList>
    </citation>
    <scope>NUCLEOTIDE SEQUENCE [LARGE SCALE GENOMIC DNA]</scope>
    <source>
        <strain evidence="4 5">A21</strain>
    </source>
</reference>
<feature type="region of interest" description="Disordered" evidence="2">
    <location>
        <begin position="556"/>
        <end position="585"/>
    </location>
</feature>
<accession>A0A1R1J8N8</accession>
<dbReference type="SUPFAM" id="SSF52540">
    <property type="entry name" value="P-loop containing nucleoside triphosphate hydrolases"/>
    <property type="match status" value="2"/>
</dbReference>
<dbReference type="GO" id="GO:0006302">
    <property type="term" value="P:double-strand break repair"/>
    <property type="evidence" value="ECO:0007669"/>
    <property type="project" value="InterPro"/>
</dbReference>
<evidence type="ECO:0000256" key="1">
    <source>
        <dbReference type="SAM" id="Coils"/>
    </source>
</evidence>
<dbReference type="EMBL" id="MTJZ01000028">
    <property type="protein sequence ID" value="OMG71451.1"/>
    <property type="molecule type" value="Genomic_DNA"/>
</dbReference>
<feature type="compositionally biased region" description="Basic and acidic residues" evidence="2">
    <location>
        <begin position="556"/>
        <end position="569"/>
    </location>
</feature>
<evidence type="ECO:0000259" key="3">
    <source>
        <dbReference type="Pfam" id="PF13476"/>
    </source>
</evidence>
<dbReference type="GO" id="GO:0016887">
    <property type="term" value="F:ATP hydrolysis activity"/>
    <property type="evidence" value="ECO:0007669"/>
    <property type="project" value="InterPro"/>
</dbReference>
<evidence type="ECO:0000313" key="4">
    <source>
        <dbReference type="EMBL" id="OMG71451.1"/>
    </source>
</evidence>
<dbReference type="Pfam" id="PF13476">
    <property type="entry name" value="AAA_23"/>
    <property type="match status" value="1"/>
</dbReference>
<dbReference type="Gene3D" id="3.40.50.300">
    <property type="entry name" value="P-loop containing nucleotide triphosphate hydrolases"/>
    <property type="match status" value="2"/>
</dbReference>
<dbReference type="AlphaFoldDB" id="A0A1R1J8N8"/>
<feature type="domain" description="Rad50/SbcC-type AAA" evidence="3">
    <location>
        <begin position="5"/>
        <end position="78"/>
    </location>
</feature>
<sequence length="880" mass="97585">MKLSRLRIEQLRKFRQLAEIADLADGINLFVGPNEAGKSTIAAAIRAAFFERHRSSSVEHLRPWGDGAASPSIEIEFTVGGRPARLRKSFLHRKRCELEIDGQRLEGAQAEDHLSNLLGFGFAGRGPSGPEHWGIPGLLWIEQGAAQEIKTPVVHAAEHLQRALGASLGEVASSSGDAVMDRVESARNELLTPATGQPRGDYAEARKRESSLAAELENLEGQVATYRSKVDQLATLRLEHAKDSTEQPWQALRTDERVAQAKLDEVGAVEKSLQAVREKVERTAQRQALLVANLETFDQQERDLAAREKDRDEAQARVTVAEAAHASSKARNEQAHASFDVARKVLSLARQEENRRSQAARVDELRAQIAAAEKKLAEADIEHEALLAARRAAAATELRDDDLKALRNQAAQLRELEIRQAAVATRLRYGLEPGRELRTRSAVWTGDGEALITEPTTLVLPGIGSLEIIPGGADLAEVARELRSVAERQAALLERLGLSSIEAAETRREMHRGHEAEAKTREATLKILAPAGVDALRSELAALSARLEECEKRLAQLPDRSDDADRLPSVDEAEAAEENARRDLERRGEELNQAHIAAANARSVFDAAQREVKTVQAKLEAPDRAERLRKSQADLLEAKAESAHYAGEIATLETKISAARPDLLIQDIKRWRASAEALERAYDDRRVRIERLEAELQALGAQGLEEKRADVARELEQTRRRVVEMQRRANALDYLLELLRRKRAVVTQRLHAPLQRHLNHYVQLLFPQATLELGDDFVPRLLSRPGAEVGDFNDMSFGAREQMGVISRLAYADLLKEAGRPTLIMLDDALVHSDHGRLGQMKRVLFDAATRHQILLFSCHQEKWRDMGVGARSVEALLGA</sequence>
<feature type="coiled-coil region" evidence="1">
    <location>
        <begin position="675"/>
        <end position="728"/>
    </location>
</feature>
<dbReference type="PANTHER" id="PTHR41259">
    <property type="entry name" value="DOUBLE-STRAND BREAK REPAIR RAD50 ATPASE, PUTATIVE-RELATED"/>
    <property type="match status" value="1"/>
</dbReference>
<dbReference type="PANTHER" id="PTHR41259:SF1">
    <property type="entry name" value="DOUBLE-STRAND BREAK REPAIR RAD50 ATPASE, PUTATIVE-RELATED"/>
    <property type="match status" value="1"/>
</dbReference>
<feature type="coiled-coil region" evidence="1">
    <location>
        <begin position="202"/>
        <end position="236"/>
    </location>
</feature>
<keyword evidence="1" id="KW-0175">Coiled coil</keyword>
<dbReference type="InterPro" id="IPR038729">
    <property type="entry name" value="Rad50/SbcC_AAA"/>
</dbReference>
<evidence type="ECO:0000256" key="2">
    <source>
        <dbReference type="SAM" id="MobiDB-lite"/>
    </source>
</evidence>